<dbReference type="Proteomes" id="UP000244168">
    <property type="component" value="Unassembled WGS sequence"/>
</dbReference>
<evidence type="ECO:0000313" key="1">
    <source>
        <dbReference type="EMBL" id="PTR01143.1"/>
    </source>
</evidence>
<proteinExistence type="predicted"/>
<name>A0A2T5JFD0_9SPHI</name>
<organism evidence="1 2">
    <name type="scientific">Mucilaginibacter yixingensis</name>
    <dbReference type="NCBI Taxonomy" id="1295612"/>
    <lineage>
        <taxon>Bacteria</taxon>
        <taxon>Pseudomonadati</taxon>
        <taxon>Bacteroidota</taxon>
        <taxon>Sphingobacteriia</taxon>
        <taxon>Sphingobacteriales</taxon>
        <taxon>Sphingobacteriaceae</taxon>
        <taxon>Mucilaginibacter</taxon>
    </lineage>
</organism>
<accession>A0A2T5JFD0</accession>
<protein>
    <submittedName>
        <fullName evidence="1">Uncharacterized protein</fullName>
    </submittedName>
</protein>
<comment type="caution">
    <text evidence="1">The sequence shown here is derived from an EMBL/GenBank/DDBJ whole genome shotgun (WGS) entry which is preliminary data.</text>
</comment>
<sequence>MLAFTLFLFDCTPKQKRNSSVVSKSLKADPSFVTIDSAEVKANTIEYLLIFHSAGKTSEIYRVRNQDHSVEFAKNYMYAPLNYVNYQVSDLPTGLVWNIFYSKTSNAFYVTDKYDVHAAGDTIDRKSVSFSRNVATVVSMDDGKRYKIGLKKIWCPLP</sequence>
<dbReference type="EMBL" id="QAOQ01000001">
    <property type="protein sequence ID" value="PTR01143.1"/>
    <property type="molecule type" value="Genomic_DNA"/>
</dbReference>
<reference evidence="1 2" key="1">
    <citation type="submission" date="2018-04" db="EMBL/GenBank/DDBJ databases">
        <title>Genomic Encyclopedia of Archaeal and Bacterial Type Strains, Phase II (KMG-II): from individual species to whole genera.</title>
        <authorList>
            <person name="Goeker M."/>
        </authorList>
    </citation>
    <scope>NUCLEOTIDE SEQUENCE [LARGE SCALE GENOMIC DNA]</scope>
    <source>
        <strain evidence="1 2">DSM 26809</strain>
    </source>
</reference>
<evidence type="ECO:0000313" key="2">
    <source>
        <dbReference type="Proteomes" id="UP000244168"/>
    </source>
</evidence>
<dbReference type="AlphaFoldDB" id="A0A2T5JFD0"/>
<gene>
    <name evidence="1" type="ORF">C8P68_101376</name>
</gene>
<keyword evidence="2" id="KW-1185">Reference proteome</keyword>